<accession>A0A3E5BKX2</accession>
<evidence type="ECO:0000313" key="1">
    <source>
        <dbReference type="EMBL" id="RGN38272.1"/>
    </source>
</evidence>
<comment type="caution">
    <text evidence="1">The sequence shown here is derived from an EMBL/GenBank/DDBJ whole genome shotgun (WGS) entry which is preliminary data.</text>
</comment>
<organism evidence="1 2">
    <name type="scientific">Bacteroides oleiciplenus</name>
    <dbReference type="NCBI Taxonomy" id="626931"/>
    <lineage>
        <taxon>Bacteria</taxon>
        <taxon>Pseudomonadati</taxon>
        <taxon>Bacteroidota</taxon>
        <taxon>Bacteroidia</taxon>
        <taxon>Bacteroidales</taxon>
        <taxon>Bacteroidaceae</taxon>
        <taxon>Bacteroides</taxon>
    </lineage>
</organism>
<proteinExistence type="predicted"/>
<evidence type="ECO:0008006" key="3">
    <source>
        <dbReference type="Google" id="ProtNLM"/>
    </source>
</evidence>
<gene>
    <name evidence="1" type="ORF">DXB65_05395</name>
</gene>
<dbReference type="AlphaFoldDB" id="A0A3E5BKX2"/>
<dbReference type="EMBL" id="QSUL01000003">
    <property type="protein sequence ID" value="RGN38272.1"/>
    <property type="molecule type" value="Genomic_DNA"/>
</dbReference>
<dbReference type="PROSITE" id="PS51257">
    <property type="entry name" value="PROKAR_LIPOPROTEIN"/>
    <property type="match status" value="1"/>
</dbReference>
<dbReference type="RefSeq" id="WP_009128729.1">
    <property type="nucleotide sequence ID" value="NZ_CABKRN010000001.1"/>
</dbReference>
<name>A0A3E5BKX2_9BACE</name>
<evidence type="ECO:0000313" key="2">
    <source>
        <dbReference type="Proteomes" id="UP000260983"/>
    </source>
</evidence>
<protein>
    <recommendedName>
        <fullName evidence="3">Lipoprotein</fullName>
    </recommendedName>
</protein>
<reference evidence="1 2" key="1">
    <citation type="submission" date="2018-08" db="EMBL/GenBank/DDBJ databases">
        <title>A genome reference for cultivated species of the human gut microbiota.</title>
        <authorList>
            <person name="Zou Y."/>
            <person name="Xue W."/>
            <person name="Luo G."/>
        </authorList>
    </citation>
    <scope>NUCLEOTIDE SEQUENCE [LARGE SCALE GENOMIC DNA]</scope>
    <source>
        <strain evidence="1 2">OM05-15BH</strain>
    </source>
</reference>
<sequence>MKKNIILILLCALIFTACEKSVSKYYSLNVYAALVDKDGNNLLQDLNTKVYEVDLYYDSNREKLFRHLEVSDGLIDIGPMVKDVNDNKTEAYLFWSEKLIAHIDWIVEEKLGGIICTKIRINEQEFSIKDNSEIILITVE</sequence>
<dbReference type="Proteomes" id="UP000260983">
    <property type="component" value="Unassembled WGS sequence"/>
</dbReference>